<keyword evidence="2" id="KW-1185">Reference proteome</keyword>
<name>A0A6L6WW89_9ACTN</name>
<organism evidence="1 2">
    <name type="scientific">Streptomyces typhae</name>
    <dbReference type="NCBI Taxonomy" id="2681492"/>
    <lineage>
        <taxon>Bacteria</taxon>
        <taxon>Bacillati</taxon>
        <taxon>Actinomycetota</taxon>
        <taxon>Actinomycetes</taxon>
        <taxon>Kitasatosporales</taxon>
        <taxon>Streptomycetaceae</taxon>
        <taxon>Streptomyces</taxon>
    </lineage>
</organism>
<gene>
    <name evidence="1" type="ORF">GPA10_08380</name>
</gene>
<sequence>MHTTSAPFTLDFWKQSNKGKRHQFGWQGTSQEFGDIRVTYPLTPSHPEMLITEVRGGSIPTATFEARGIHTSGMVMPSLNRATLRLGDAHVHMTRNRLGVTHQGRSLFLKHAGDTYRLAANNHREYVLSRAADDEDPGVTITVRETGRGSRKKLTLSVAKRAVGADIALAALFAGVDRATLTRRGAVRAGIARVTHLSVESQY</sequence>
<evidence type="ECO:0000313" key="1">
    <source>
        <dbReference type="EMBL" id="MVO84786.1"/>
    </source>
</evidence>
<accession>A0A6L6WW89</accession>
<reference evidence="1 2" key="1">
    <citation type="submission" date="2019-11" db="EMBL/GenBank/DDBJ databases">
        <title>Streptomyces typhae sp. nov., a novel endophytic actinomycete isolated from the root of cattail pollen (Typha angustifolia L.).</title>
        <authorList>
            <person name="Peng C."/>
        </authorList>
    </citation>
    <scope>NUCLEOTIDE SEQUENCE [LARGE SCALE GENOMIC DNA]</scope>
    <source>
        <strain evidence="2">p1417</strain>
    </source>
</reference>
<dbReference type="EMBL" id="WPNZ01000003">
    <property type="protein sequence ID" value="MVO84786.1"/>
    <property type="molecule type" value="Genomic_DNA"/>
</dbReference>
<evidence type="ECO:0000313" key="2">
    <source>
        <dbReference type="Proteomes" id="UP000483802"/>
    </source>
</evidence>
<comment type="caution">
    <text evidence="1">The sequence shown here is derived from an EMBL/GenBank/DDBJ whole genome shotgun (WGS) entry which is preliminary data.</text>
</comment>
<dbReference type="AlphaFoldDB" id="A0A6L6WW89"/>
<dbReference type="RefSeq" id="WP_157164869.1">
    <property type="nucleotide sequence ID" value="NZ_WPNZ01000003.1"/>
</dbReference>
<dbReference type="Proteomes" id="UP000483802">
    <property type="component" value="Unassembled WGS sequence"/>
</dbReference>
<protein>
    <submittedName>
        <fullName evidence="1">Uncharacterized protein</fullName>
    </submittedName>
</protein>
<proteinExistence type="predicted"/>